<feature type="compositionally biased region" description="Low complexity" evidence="2">
    <location>
        <begin position="1"/>
        <end position="18"/>
    </location>
</feature>
<protein>
    <submittedName>
        <fullName evidence="4">SGF29 tudor-like domain-containing protein</fullName>
    </submittedName>
</protein>
<evidence type="ECO:0000313" key="4">
    <source>
        <dbReference type="EMBL" id="KAG9240353.1"/>
    </source>
</evidence>
<comment type="caution">
    <text evidence="4">The sequence shown here is derived from an EMBL/GenBank/DDBJ whole genome shotgun (WGS) entry which is preliminary data.</text>
</comment>
<dbReference type="Gene3D" id="2.30.30.140">
    <property type="match status" value="1"/>
</dbReference>
<feature type="coiled-coil region" evidence="1">
    <location>
        <begin position="30"/>
        <end position="101"/>
    </location>
</feature>
<feature type="compositionally biased region" description="Basic and acidic residues" evidence="2">
    <location>
        <begin position="167"/>
        <end position="179"/>
    </location>
</feature>
<dbReference type="InterPro" id="IPR037802">
    <property type="entry name" value="SGF29"/>
</dbReference>
<dbReference type="EMBL" id="MU254474">
    <property type="protein sequence ID" value="KAG9240353.1"/>
    <property type="molecule type" value="Genomic_DNA"/>
</dbReference>
<organism evidence="4 5">
    <name type="scientific">Calycina marina</name>
    <dbReference type="NCBI Taxonomy" id="1763456"/>
    <lineage>
        <taxon>Eukaryota</taxon>
        <taxon>Fungi</taxon>
        <taxon>Dikarya</taxon>
        <taxon>Ascomycota</taxon>
        <taxon>Pezizomycotina</taxon>
        <taxon>Leotiomycetes</taxon>
        <taxon>Helotiales</taxon>
        <taxon>Pezizellaceae</taxon>
        <taxon>Calycina</taxon>
    </lineage>
</organism>
<name>A0A9P7YUR1_9HELO</name>
<dbReference type="Pfam" id="PF07039">
    <property type="entry name" value="SGF29_Tudor"/>
    <property type="match status" value="1"/>
</dbReference>
<feature type="region of interest" description="Disordered" evidence="2">
    <location>
        <begin position="1"/>
        <end position="23"/>
    </location>
</feature>
<evidence type="ECO:0000256" key="1">
    <source>
        <dbReference type="SAM" id="Coils"/>
    </source>
</evidence>
<feature type="region of interest" description="Disordered" evidence="2">
    <location>
        <begin position="112"/>
        <end position="195"/>
    </location>
</feature>
<dbReference type="InterPro" id="IPR010750">
    <property type="entry name" value="SGF29_tudor-like_dom"/>
</dbReference>
<evidence type="ECO:0000313" key="5">
    <source>
        <dbReference type="Proteomes" id="UP000887226"/>
    </source>
</evidence>
<dbReference type="Proteomes" id="UP000887226">
    <property type="component" value="Unassembled WGS sequence"/>
</dbReference>
<accession>A0A9P7YUR1</accession>
<dbReference type="OrthoDB" id="10265994at2759"/>
<dbReference type="PROSITE" id="PS51518">
    <property type="entry name" value="SGF29_C"/>
    <property type="match status" value="1"/>
</dbReference>
<feature type="compositionally biased region" description="Low complexity" evidence="2">
    <location>
        <begin position="137"/>
        <end position="147"/>
    </location>
</feature>
<keyword evidence="5" id="KW-1185">Reference proteome</keyword>
<evidence type="ECO:0000256" key="2">
    <source>
        <dbReference type="SAM" id="MobiDB-lite"/>
    </source>
</evidence>
<dbReference type="PANTHER" id="PTHR21539:SF0">
    <property type="entry name" value="SAGA-ASSOCIATED FACTOR 29"/>
    <property type="match status" value="1"/>
</dbReference>
<gene>
    <name evidence="4" type="ORF">BJ878DRAFT_296634</name>
</gene>
<reference evidence="4" key="1">
    <citation type="journal article" date="2021" name="IMA Fungus">
        <title>Genomic characterization of three marine fungi, including Emericellopsis atlantica sp. nov. with signatures of a generalist lifestyle and marine biomass degradation.</title>
        <authorList>
            <person name="Hagestad O.C."/>
            <person name="Hou L."/>
            <person name="Andersen J.H."/>
            <person name="Hansen E.H."/>
            <person name="Altermark B."/>
            <person name="Li C."/>
            <person name="Kuhnert E."/>
            <person name="Cox R.J."/>
            <person name="Crous P.W."/>
            <person name="Spatafora J.W."/>
            <person name="Lail K."/>
            <person name="Amirebrahimi M."/>
            <person name="Lipzen A."/>
            <person name="Pangilinan J."/>
            <person name="Andreopoulos W."/>
            <person name="Hayes R.D."/>
            <person name="Ng V."/>
            <person name="Grigoriev I.V."/>
            <person name="Jackson S.A."/>
            <person name="Sutton T.D.S."/>
            <person name="Dobson A.D.W."/>
            <person name="Rama T."/>
        </authorList>
    </citation>
    <scope>NUCLEOTIDE SEQUENCE</scope>
    <source>
        <strain evidence="4">TRa3180A</strain>
    </source>
</reference>
<proteinExistence type="predicted"/>
<dbReference type="PANTHER" id="PTHR21539">
    <property type="entry name" value="SAGA-ASSOCIATED FACTOR 29"/>
    <property type="match status" value="1"/>
</dbReference>
<feature type="domain" description="SGF29 C-terminal" evidence="3">
    <location>
        <begin position="186"/>
        <end position="321"/>
    </location>
</feature>
<dbReference type="AlphaFoldDB" id="A0A9P7YUR1"/>
<keyword evidence="1" id="KW-0175">Coiled coil</keyword>
<sequence length="321" mass="35145">MSSRSNRAGRGGASRQSQTSGAEQEIWEAIVAKMREVEVAEARAKEVSAEIIALEKSIKDKEEAGERPGTAELDQLGALYRENLAIANNNAEITREQLMENTQVLLGLVTANEASQEARSARPSTSRDSRPAFETFDGPSDSPGPSSAGNKVMRKGGNSGRTSSQPPRDREEKRDKEASAKGSKPPKIYYEKSDKVAFKPNKDKEDTHDWIEGVVVDVVGEGKSRRYVVQDIAPDEVTGLPGPIYRSSASFMVPIPSPGSNLQDFEVGKRVLALYPETTTFYRADVIETLEGGAKVRLLFEDELAGAFKDVERRFVLDHKG</sequence>
<dbReference type="GO" id="GO:0000124">
    <property type="term" value="C:SAGA complex"/>
    <property type="evidence" value="ECO:0007669"/>
    <property type="project" value="InterPro"/>
</dbReference>
<feature type="compositionally biased region" description="Polar residues" evidence="2">
    <location>
        <begin position="112"/>
        <end position="124"/>
    </location>
</feature>
<evidence type="ECO:0000259" key="3">
    <source>
        <dbReference type="PROSITE" id="PS51518"/>
    </source>
</evidence>